<dbReference type="InterPro" id="IPR006076">
    <property type="entry name" value="FAD-dep_OxRdtase"/>
</dbReference>
<keyword evidence="9" id="KW-1185">Reference proteome</keyword>
<feature type="binding site" evidence="6">
    <location>
        <position position="301"/>
    </location>
    <ligand>
        <name>D-dopa</name>
        <dbReference type="ChEBI" id="CHEBI:149689"/>
    </ligand>
</feature>
<evidence type="ECO:0000313" key="8">
    <source>
        <dbReference type="EMBL" id="BCS23810.1"/>
    </source>
</evidence>
<dbReference type="GeneID" id="64973815"/>
<dbReference type="PIRSF" id="PIRSF000189">
    <property type="entry name" value="D-aa_oxidase"/>
    <property type="match status" value="1"/>
</dbReference>
<dbReference type="Gene3D" id="3.30.9.10">
    <property type="entry name" value="D-Amino Acid Oxidase, subunit A, domain 2"/>
    <property type="match status" value="1"/>
</dbReference>
<keyword evidence="5" id="KW-0560">Oxidoreductase</keyword>
<comment type="cofactor">
    <cofactor evidence="1 6">
        <name>FAD</name>
        <dbReference type="ChEBI" id="CHEBI:57692"/>
    </cofactor>
</comment>
<dbReference type="KEGG" id="apuu:APUU_40254A"/>
<feature type="binding site" evidence="6">
    <location>
        <position position="328"/>
    </location>
    <ligand>
        <name>D-dopa</name>
        <dbReference type="ChEBI" id="CHEBI:149689"/>
    </ligand>
</feature>
<dbReference type="RefSeq" id="XP_041556004.1">
    <property type="nucleotide sequence ID" value="XM_041703305.1"/>
</dbReference>
<dbReference type="PANTHER" id="PTHR11530">
    <property type="entry name" value="D-AMINO ACID OXIDASE"/>
    <property type="match status" value="1"/>
</dbReference>
<dbReference type="SUPFAM" id="SSF51971">
    <property type="entry name" value="Nucleotide-binding domain"/>
    <property type="match status" value="1"/>
</dbReference>
<feature type="binding site" evidence="6">
    <location>
        <position position="172"/>
    </location>
    <ligand>
        <name>FAD</name>
        <dbReference type="ChEBI" id="CHEBI:57692"/>
    </ligand>
</feature>
<evidence type="ECO:0000256" key="1">
    <source>
        <dbReference type="ARBA" id="ARBA00001974"/>
    </source>
</evidence>
<evidence type="ECO:0000256" key="3">
    <source>
        <dbReference type="ARBA" id="ARBA00022630"/>
    </source>
</evidence>
<protein>
    <recommendedName>
        <fullName evidence="7">FAD dependent oxidoreductase domain-containing protein</fullName>
    </recommendedName>
</protein>
<proteinExistence type="inferred from homology"/>
<gene>
    <name evidence="8" type="ORF">APUU_40254A</name>
</gene>
<evidence type="ECO:0000256" key="5">
    <source>
        <dbReference type="ARBA" id="ARBA00023002"/>
    </source>
</evidence>
<name>A0A7R7XLP4_9EURO</name>
<dbReference type="PANTHER" id="PTHR11530:SF16">
    <property type="entry name" value="D-AMINO ACID OXIDASE (AFU_ORTHOLOGUE AFUA_5G11290)"/>
    <property type="match status" value="1"/>
</dbReference>
<comment type="similarity">
    <text evidence="2">Belongs to the DAMOX/DASOX family.</text>
</comment>
<feature type="binding site" evidence="6">
    <location>
        <position position="192"/>
    </location>
    <ligand>
        <name>FAD</name>
        <dbReference type="ChEBI" id="CHEBI:57692"/>
    </ligand>
</feature>
<keyword evidence="4 6" id="KW-0274">FAD</keyword>
<evidence type="ECO:0000313" key="9">
    <source>
        <dbReference type="Proteomes" id="UP000654913"/>
    </source>
</evidence>
<accession>A0A7R7XLP4</accession>
<dbReference type="OrthoDB" id="2015447at2759"/>
<dbReference type="EMBL" id="AP024446">
    <property type="protein sequence ID" value="BCS23810.1"/>
    <property type="molecule type" value="Genomic_DNA"/>
</dbReference>
<evidence type="ECO:0000256" key="6">
    <source>
        <dbReference type="PIRSR" id="PIRSR000189-1"/>
    </source>
</evidence>
<sequence>MPTPKTFVIVGAGVVGLTTALEVKTRYTSSNVTIIAKDLPGDSSPSYASAWAGGNWISCATDNGREEDRDRVTYIKFKDLVQKHPHCGVYGMELRSIYDGDIDKVGVLSVGTNKIWYDDIVGGLRFLAPGELPEGAKFGFDANTFVIDVQRYLPWLQGEALRQGIEVRRVIVDDLRDVPKMFPGVSGIFNCTGLGSLTLGGVNDAQLYPSKGQTYLVQTPLGGIDRMYYRSSLRLGSCNSYVFPRGKHGGVILGGCRLDGNWDGNFDTELGESMKRKCCELAPELGSPEDLRIIKEGVGFRPNRKGGNRIEMEKKYGTMIIHNYGAGGAGYQASWGMARAAVDLLPTMASL</sequence>
<dbReference type="InterPro" id="IPR006181">
    <property type="entry name" value="D-amino_acid_oxidase_CS"/>
</dbReference>
<dbReference type="Proteomes" id="UP000654913">
    <property type="component" value="Chromosome 4"/>
</dbReference>
<reference evidence="8" key="2">
    <citation type="submission" date="2021-02" db="EMBL/GenBank/DDBJ databases">
        <title>Aspergillus puulaauensis MK2 genome sequence.</title>
        <authorList>
            <person name="Futagami T."/>
            <person name="Mori K."/>
            <person name="Kadooka C."/>
            <person name="Tanaka T."/>
        </authorList>
    </citation>
    <scope>NUCLEOTIDE SEQUENCE</scope>
    <source>
        <strain evidence="8">MK2</strain>
    </source>
</reference>
<dbReference type="PROSITE" id="PS00677">
    <property type="entry name" value="DAO"/>
    <property type="match status" value="1"/>
</dbReference>
<dbReference type="InterPro" id="IPR023209">
    <property type="entry name" value="DAO"/>
</dbReference>
<evidence type="ECO:0000256" key="4">
    <source>
        <dbReference type="ARBA" id="ARBA00022827"/>
    </source>
</evidence>
<evidence type="ECO:0000259" key="7">
    <source>
        <dbReference type="Pfam" id="PF01266"/>
    </source>
</evidence>
<organism evidence="8 9">
    <name type="scientific">Aspergillus puulaauensis</name>
    <dbReference type="NCBI Taxonomy" id="1220207"/>
    <lineage>
        <taxon>Eukaryota</taxon>
        <taxon>Fungi</taxon>
        <taxon>Dikarya</taxon>
        <taxon>Ascomycota</taxon>
        <taxon>Pezizomycotina</taxon>
        <taxon>Eurotiomycetes</taxon>
        <taxon>Eurotiomycetidae</taxon>
        <taxon>Eurotiales</taxon>
        <taxon>Aspergillaceae</taxon>
        <taxon>Aspergillus</taxon>
    </lineage>
</organism>
<dbReference type="AlphaFoldDB" id="A0A7R7XLP4"/>
<dbReference type="GO" id="GO:0019478">
    <property type="term" value="P:D-amino acid catabolic process"/>
    <property type="evidence" value="ECO:0007669"/>
    <property type="project" value="TreeGrafter"/>
</dbReference>
<dbReference type="Pfam" id="PF01266">
    <property type="entry name" value="DAO"/>
    <property type="match status" value="1"/>
</dbReference>
<dbReference type="SUPFAM" id="SSF54373">
    <property type="entry name" value="FAD-linked reductases, C-terminal domain"/>
    <property type="match status" value="1"/>
</dbReference>
<reference evidence="8" key="1">
    <citation type="submission" date="2021-01" db="EMBL/GenBank/DDBJ databases">
        <authorList>
            <consortium name="Aspergillus puulaauensis MK2 genome sequencing consortium"/>
            <person name="Kazuki M."/>
            <person name="Futagami T."/>
        </authorList>
    </citation>
    <scope>NUCLEOTIDE SEQUENCE</scope>
    <source>
        <strain evidence="8">MK2</strain>
    </source>
</reference>
<evidence type="ECO:0000256" key="2">
    <source>
        <dbReference type="ARBA" id="ARBA00006730"/>
    </source>
</evidence>
<dbReference type="GO" id="GO:0005737">
    <property type="term" value="C:cytoplasm"/>
    <property type="evidence" value="ECO:0007669"/>
    <property type="project" value="TreeGrafter"/>
</dbReference>
<dbReference type="Gene3D" id="3.40.50.720">
    <property type="entry name" value="NAD(P)-binding Rossmann-like Domain"/>
    <property type="match status" value="1"/>
</dbReference>
<dbReference type="GO" id="GO:0003884">
    <property type="term" value="F:D-amino-acid oxidase activity"/>
    <property type="evidence" value="ECO:0007669"/>
    <property type="project" value="InterPro"/>
</dbReference>
<dbReference type="GO" id="GO:0071949">
    <property type="term" value="F:FAD binding"/>
    <property type="evidence" value="ECO:0007669"/>
    <property type="project" value="InterPro"/>
</dbReference>
<feature type="domain" description="FAD dependent oxidoreductase" evidence="7">
    <location>
        <begin position="7"/>
        <end position="344"/>
    </location>
</feature>
<keyword evidence="3" id="KW-0285">Flavoprotein</keyword>